<dbReference type="Proteomes" id="UP000800041">
    <property type="component" value="Unassembled WGS sequence"/>
</dbReference>
<proteinExistence type="predicted"/>
<feature type="region of interest" description="Disordered" evidence="1">
    <location>
        <begin position="49"/>
        <end position="197"/>
    </location>
</feature>
<feature type="compositionally biased region" description="Basic and acidic residues" evidence="1">
    <location>
        <begin position="151"/>
        <end position="166"/>
    </location>
</feature>
<protein>
    <submittedName>
        <fullName evidence="3">Uncharacterized protein</fullName>
    </submittedName>
</protein>
<dbReference type="AlphaFoldDB" id="A0A6G1HCB2"/>
<feature type="compositionally biased region" description="Basic and acidic residues" evidence="1">
    <location>
        <begin position="60"/>
        <end position="107"/>
    </location>
</feature>
<sequence length="197" mass="21665">MQKKPIPSIIPWLLLAIIVGAVLGLMIFCLCRREKRTPGRWLRWRRGRPVRPAAGNGKGGADKDVEAVKEGDGDGDLEKGDVDAKEGGKSGRNSSDKGSNKSSEKSKSLHRTISELQRVAEERTKEDLLDGDEAKKKGADSVVVREVQANEGKDERDREKGEDTHSVRSRPWTAKTERSDATMGTLQGEGVRGFEMV</sequence>
<gene>
    <name evidence="3" type="ORF">K402DRAFT_205148</name>
</gene>
<keyword evidence="2" id="KW-0812">Transmembrane</keyword>
<organism evidence="3 4">
    <name type="scientific">Aulographum hederae CBS 113979</name>
    <dbReference type="NCBI Taxonomy" id="1176131"/>
    <lineage>
        <taxon>Eukaryota</taxon>
        <taxon>Fungi</taxon>
        <taxon>Dikarya</taxon>
        <taxon>Ascomycota</taxon>
        <taxon>Pezizomycotina</taxon>
        <taxon>Dothideomycetes</taxon>
        <taxon>Pleosporomycetidae</taxon>
        <taxon>Aulographales</taxon>
        <taxon>Aulographaceae</taxon>
    </lineage>
</organism>
<evidence type="ECO:0000256" key="2">
    <source>
        <dbReference type="SAM" id="Phobius"/>
    </source>
</evidence>
<accession>A0A6G1HCB2</accession>
<keyword evidence="2" id="KW-1133">Transmembrane helix</keyword>
<evidence type="ECO:0000313" key="3">
    <source>
        <dbReference type="EMBL" id="KAF1990873.1"/>
    </source>
</evidence>
<reference evidence="3" key="1">
    <citation type="journal article" date="2020" name="Stud. Mycol.">
        <title>101 Dothideomycetes genomes: a test case for predicting lifestyles and emergence of pathogens.</title>
        <authorList>
            <person name="Haridas S."/>
            <person name="Albert R."/>
            <person name="Binder M."/>
            <person name="Bloem J."/>
            <person name="Labutti K."/>
            <person name="Salamov A."/>
            <person name="Andreopoulos B."/>
            <person name="Baker S."/>
            <person name="Barry K."/>
            <person name="Bills G."/>
            <person name="Bluhm B."/>
            <person name="Cannon C."/>
            <person name="Castanera R."/>
            <person name="Culley D."/>
            <person name="Daum C."/>
            <person name="Ezra D."/>
            <person name="Gonzalez J."/>
            <person name="Henrissat B."/>
            <person name="Kuo A."/>
            <person name="Liang C."/>
            <person name="Lipzen A."/>
            <person name="Lutzoni F."/>
            <person name="Magnuson J."/>
            <person name="Mondo S."/>
            <person name="Nolan M."/>
            <person name="Ohm R."/>
            <person name="Pangilinan J."/>
            <person name="Park H.-J."/>
            <person name="Ramirez L."/>
            <person name="Alfaro M."/>
            <person name="Sun H."/>
            <person name="Tritt A."/>
            <person name="Yoshinaga Y."/>
            <person name="Zwiers L.-H."/>
            <person name="Turgeon B."/>
            <person name="Goodwin S."/>
            <person name="Spatafora J."/>
            <person name="Crous P."/>
            <person name="Grigoriev I."/>
        </authorList>
    </citation>
    <scope>NUCLEOTIDE SEQUENCE</scope>
    <source>
        <strain evidence="3">CBS 113979</strain>
    </source>
</reference>
<evidence type="ECO:0000256" key="1">
    <source>
        <dbReference type="SAM" id="MobiDB-lite"/>
    </source>
</evidence>
<dbReference type="EMBL" id="ML977141">
    <property type="protein sequence ID" value="KAF1990873.1"/>
    <property type="molecule type" value="Genomic_DNA"/>
</dbReference>
<feature type="compositionally biased region" description="Basic and acidic residues" evidence="1">
    <location>
        <begin position="118"/>
        <end position="139"/>
    </location>
</feature>
<evidence type="ECO:0000313" key="4">
    <source>
        <dbReference type="Proteomes" id="UP000800041"/>
    </source>
</evidence>
<feature type="transmembrane region" description="Helical" evidence="2">
    <location>
        <begin position="12"/>
        <end position="31"/>
    </location>
</feature>
<keyword evidence="4" id="KW-1185">Reference proteome</keyword>
<name>A0A6G1HCB2_9PEZI</name>
<keyword evidence="2" id="KW-0472">Membrane</keyword>